<feature type="domain" description="Cytochrome c" evidence="8">
    <location>
        <begin position="12"/>
        <end position="103"/>
    </location>
</feature>
<dbReference type="Gene3D" id="2.60.120.230">
    <property type="match status" value="1"/>
</dbReference>
<dbReference type="GO" id="GO:0005509">
    <property type="term" value="F:calcium ion binding"/>
    <property type="evidence" value="ECO:0007669"/>
    <property type="project" value="InterPro"/>
</dbReference>
<dbReference type="InterPro" id="IPR009056">
    <property type="entry name" value="Cyt_c-like_dom"/>
</dbReference>
<dbReference type="STRING" id="234267.Acid_2373"/>
<organism evidence="9">
    <name type="scientific">Solibacter usitatus (strain Ellin6076)</name>
    <dbReference type="NCBI Taxonomy" id="234267"/>
    <lineage>
        <taxon>Bacteria</taxon>
        <taxon>Pseudomonadati</taxon>
        <taxon>Acidobacteriota</taxon>
        <taxon>Terriglobia</taxon>
        <taxon>Bryobacterales</taxon>
        <taxon>Solibacteraceae</taxon>
        <taxon>Candidatus Solibacter</taxon>
    </lineage>
</organism>
<evidence type="ECO:0000256" key="2">
    <source>
        <dbReference type="ARBA" id="ARBA00022723"/>
    </source>
</evidence>
<feature type="signal peptide" evidence="6">
    <location>
        <begin position="1"/>
        <end position="16"/>
    </location>
</feature>
<dbReference type="EMBL" id="CP000473">
    <property type="protein sequence ID" value="ABJ83362.1"/>
    <property type="molecule type" value="Genomic_DNA"/>
</dbReference>
<reference evidence="9" key="1">
    <citation type="submission" date="2006-10" db="EMBL/GenBank/DDBJ databases">
        <title>Complete sequence of Solibacter usitatus Ellin6076.</title>
        <authorList>
            <consortium name="US DOE Joint Genome Institute"/>
            <person name="Copeland A."/>
            <person name="Lucas S."/>
            <person name="Lapidus A."/>
            <person name="Barry K."/>
            <person name="Detter J.C."/>
            <person name="Glavina del Rio T."/>
            <person name="Hammon N."/>
            <person name="Israni S."/>
            <person name="Dalin E."/>
            <person name="Tice H."/>
            <person name="Pitluck S."/>
            <person name="Thompson L.S."/>
            <person name="Brettin T."/>
            <person name="Bruce D."/>
            <person name="Han C."/>
            <person name="Tapia R."/>
            <person name="Gilna P."/>
            <person name="Schmutz J."/>
            <person name="Larimer F."/>
            <person name="Land M."/>
            <person name="Hauser L."/>
            <person name="Kyrpides N."/>
            <person name="Mikhailova N."/>
            <person name="Janssen P.H."/>
            <person name="Kuske C.R."/>
            <person name="Richardson P."/>
        </authorList>
    </citation>
    <scope>NUCLEOTIDE SEQUENCE</scope>
    <source>
        <strain evidence="9">Ellin6076</strain>
    </source>
</reference>
<dbReference type="PROSITE" id="PS00018">
    <property type="entry name" value="EF_HAND_1"/>
    <property type="match status" value="1"/>
</dbReference>
<dbReference type="InterPro" id="IPR008977">
    <property type="entry name" value="PHM/PNGase_F_dom_sf"/>
</dbReference>
<dbReference type="GO" id="GO:0005507">
    <property type="term" value="F:copper ion binding"/>
    <property type="evidence" value="ECO:0007669"/>
    <property type="project" value="InterPro"/>
</dbReference>
<evidence type="ECO:0000256" key="5">
    <source>
        <dbReference type="PROSITE-ProRule" id="PRU00433"/>
    </source>
</evidence>
<dbReference type="GO" id="GO:0009055">
    <property type="term" value="F:electron transfer activity"/>
    <property type="evidence" value="ECO:0007669"/>
    <property type="project" value="InterPro"/>
</dbReference>
<evidence type="ECO:0000256" key="1">
    <source>
        <dbReference type="ARBA" id="ARBA00022617"/>
    </source>
</evidence>
<dbReference type="eggNOG" id="COG2010">
    <property type="taxonomic scope" value="Bacteria"/>
</dbReference>
<feature type="domain" description="EF-hand" evidence="7">
    <location>
        <begin position="435"/>
        <end position="470"/>
    </location>
</feature>
<dbReference type="InParanoid" id="Q025F7"/>
<proteinExistence type="predicted"/>
<dbReference type="InterPro" id="IPR036909">
    <property type="entry name" value="Cyt_c-like_dom_sf"/>
</dbReference>
<dbReference type="Gene3D" id="2.60.120.310">
    <property type="entry name" value="Copper type II, ascorbate-dependent monooxygenase, N-terminal domain"/>
    <property type="match status" value="1"/>
</dbReference>
<dbReference type="HOGENOM" id="CLU_039620_0_0_0"/>
<protein>
    <submittedName>
        <fullName evidence="9">Calcium-binding EF-hand-containing protein</fullName>
    </submittedName>
</protein>
<name>Q025F7_SOLUE</name>
<evidence type="ECO:0000313" key="9">
    <source>
        <dbReference type="EMBL" id="ABJ83362.1"/>
    </source>
</evidence>
<sequence length="472" mass="51948" precursor="true">MRFGFALGLLAANAFAAAPTFNHDIAPILYQNCAGCHRPGQVAPFSLLTYQDAAKRADLIATVTTSRYMPPWKAEPGYGHFQDERRLTDAQLALIRDWVKSGAPEGDPKQKPAVPQFGSGWLAGKPDAEVKVGKPFEVPADGRDVFQCFVVPLNFDAERYVKTVEFHPGNPKVVHHALFFLDLSGEARRLNAAANGNGYSCFGGPRIVPAGGLGGWAPGATPQPLPAGMGYAIEKGADLVMQIHYHPDGKPETDQSALGLTFTSESPKGLTNILVGPRRIDLPAGDAHREITDFGVVPQDVELIGITPHAHLLCKEMKVDAKFPDGRSETLIWIKDWDFNWQGQYRYATPIPLPKGTRIEMRYVYDNSEGNPHNPSHPPKAVRFGEQTTDEMRFAFLQVALPDRAAVPAFRKAMLLSRIEEMIRDGNDFSSLGPRQASNLQRAVAAFDRNHDGKLEPDEMEALMKFLQGMVR</sequence>
<dbReference type="OrthoDB" id="9788721at2"/>
<dbReference type="GO" id="GO:0016715">
    <property type="term" value="F:oxidoreductase activity, acting on paired donors, with incorporation or reduction of molecular oxygen, reduced ascorbate as one donor, and incorporation of one atom of oxygen"/>
    <property type="evidence" value="ECO:0007669"/>
    <property type="project" value="InterPro"/>
</dbReference>
<dbReference type="InterPro" id="IPR036939">
    <property type="entry name" value="Cu2_ascorb_mOase_N_sf"/>
</dbReference>
<evidence type="ECO:0000256" key="4">
    <source>
        <dbReference type="ARBA" id="ARBA00023157"/>
    </source>
</evidence>
<accession>Q025F7</accession>
<gene>
    <name evidence="9" type="ordered locus">Acid_2373</name>
</gene>
<evidence type="ECO:0000256" key="6">
    <source>
        <dbReference type="SAM" id="SignalP"/>
    </source>
</evidence>
<dbReference type="SUPFAM" id="SSF46626">
    <property type="entry name" value="Cytochrome c"/>
    <property type="match status" value="1"/>
</dbReference>
<dbReference type="InterPro" id="IPR018247">
    <property type="entry name" value="EF_Hand_1_Ca_BS"/>
</dbReference>
<dbReference type="InterPro" id="IPR002048">
    <property type="entry name" value="EF_hand_dom"/>
</dbReference>
<keyword evidence="4" id="KW-1015">Disulfide bond</keyword>
<dbReference type="SUPFAM" id="SSF49742">
    <property type="entry name" value="PHM/PNGase F"/>
    <property type="match status" value="2"/>
</dbReference>
<keyword evidence="3 5" id="KW-0408">Iron</keyword>
<dbReference type="AlphaFoldDB" id="Q025F7"/>
<keyword evidence="2 5" id="KW-0479">Metal-binding</keyword>
<dbReference type="InterPro" id="IPR014784">
    <property type="entry name" value="Cu2_ascorb_mOase-like_C"/>
</dbReference>
<keyword evidence="1 5" id="KW-0349">Heme</keyword>
<keyword evidence="6" id="KW-0732">Signal</keyword>
<dbReference type="KEGG" id="sus:Acid_2373"/>
<dbReference type="PROSITE" id="PS50222">
    <property type="entry name" value="EF_HAND_2"/>
    <property type="match status" value="1"/>
</dbReference>
<evidence type="ECO:0000259" key="7">
    <source>
        <dbReference type="PROSITE" id="PS50222"/>
    </source>
</evidence>
<evidence type="ECO:0000256" key="3">
    <source>
        <dbReference type="ARBA" id="ARBA00023004"/>
    </source>
</evidence>
<evidence type="ECO:0000259" key="8">
    <source>
        <dbReference type="PROSITE" id="PS51007"/>
    </source>
</evidence>
<dbReference type="Gene3D" id="1.10.760.10">
    <property type="entry name" value="Cytochrome c-like domain"/>
    <property type="match status" value="1"/>
</dbReference>
<feature type="chain" id="PRO_5004163037" evidence="6">
    <location>
        <begin position="17"/>
        <end position="472"/>
    </location>
</feature>
<dbReference type="PROSITE" id="PS51007">
    <property type="entry name" value="CYTC"/>
    <property type="match status" value="1"/>
</dbReference>
<dbReference type="GO" id="GO:0020037">
    <property type="term" value="F:heme binding"/>
    <property type="evidence" value="ECO:0007669"/>
    <property type="project" value="InterPro"/>
</dbReference>